<dbReference type="PROSITE" id="PS00903">
    <property type="entry name" value="CYT_DCMP_DEAMINASES_1"/>
    <property type="match status" value="1"/>
</dbReference>
<dbReference type="PANTHER" id="PTHR11644:SF2">
    <property type="entry name" value="CYTIDINE DEAMINASE"/>
    <property type="match status" value="1"/>
</dbReference>
<dbReference type="InterPro" id="IPR050202">
    <property type="entry name" value="Cyt/Deoxycyt_deaminase"/>
</dbReference>
<evidence type="ECO:0000313" key="7">
    <source>
        <dbReference type="Proteomes" id="UP000823926"/>
    </source>
</evidence>
<dbReference type="GO" id="GO:0042802">
    <property type="term" value="F:identical protein binding"/>
    <property type="evidence" value="ECO:0007669"/>
    <property type="project" value="UniProtKB-ARBA"/>
</dbReference>
<dbReference type="SUPFAM" id="SSF53927">
    <property type="entry name" value="Cytidine deaminase-like"/>
    <property type="match status" value="1"/>
</dbReference>
<dbReference type="PROSITE" id="PS51747">
    <property type="entry name" value="CYT_DCMP_DEAMINASES_2"/>
    <property type="match status" value="1"/>
</dbReference>
<dbReference type="CDD" id="cd01283">
    <property type="entry name" value="cytidine_deaminase"/>
    <property type="match status" value="1"/>
</dbReference>
<feature type="domain" description="CMP/dCMP-type deaminase" evidence="5">
    <location>
        <begin position="1"/>
        <end position="134"/>
    </location>
</feature>
<proteinExistence type="inferred from homology"/>
<comment type="similarity">
    <text evidence="1">Belongs to the cytidine and deoxycytidylate deaminase family.</text>
</comment>
<evidence type="ECO:0000256" key="2">
    <source>
        <dbReference type="ARBA" id="ARBA00022723"/>
    </source>
</evidence>
<keyword evidence="3 6" id="KW-0378">Hydrolase</keyword>
<comment type="caution">
    <text evidence="6">The sequence shown here is derived from an EMBL/GenBank/DDBJ whole genome shotgun (WGS) entry which is preliminary data.</text>
</comment>
<dbReference type="PANTHER" id="PTHR11644">
    <property type="entry name" value="CYTIDINE DEAMINASE"/>
    <property type="match status" value="1"/>
</dbReference>
<protein>
    <submittedName>
        <fullName evidence="6">Cytidine deaminase</fullName>
        <ecNumber evidence="6">3.5.4.5</ecNumber>
    </submittedName>
</protein>
<dbReference type="AlphaFoldDB" id="A0A9D1QEA1"/>
<dbReference type="GO" id="GO:0005829">
    <property type="term" value="C:cytosol"/>
    <property type="evidence" value="ECO:0007669"/>
    <property type="project" value="TreeGrafter"/>
</dbReference>
<evidence type="ECO:0000256" key="4">
    <source>
        <dbReference type="ARBA" id="ARBA00022833"/>
    </source>
</evidence>
<reference evidence="6" key="1">
    <citation type="journal article" date="2021" name="PeerJ">
        <title>Extensive microbial diversity within the chicken gut microbiome revealed by metagenomics and culture.</title>
        <authorList>
            <person name="Gilroy R."/>
            <person name="Ravi A."/>
            <person name="Getino M."/>
            <person name="Pursley I."/>
            <person name="Horton D.L."/>
            <person name="Alikhan N.F."/>
            <person name="Baker D."/>
            <person name="Gharbi K."/>
            <person name="Hall N."/>
            <person name="Watson M."/>
            <person name="Adriaenssens E.M."/>
            <person name="Foster-Nyarko E."/>
            <person name="Jarju S."/>
            <person name="Secka A."/>
            <person name="Antonio M."/>
            <person name="Oren A."/>
            <person name="Chaudhuri R.R."/>
            <person name="La Ragione R."/>
            <person name="Hildebrand F."/>
            <person name="Pallen M.J."/>
        </authorList>
    </citation>
    <scope>NUCLEOTIDE SEQUENCE</scope>
    <source>
        <strain evidence="6">ChiBcec15-1070</strain>
    </source>
</reference>
<dbReference type="Pfam" id="PF00383">
    <property type="entry name" value="dCMP_cyt_deam_1"/>
    <property type="match status" value="1"/>
</dbReference>
<reference evidence="6" key="2">
    <citation type="submission" date="2021-04" db="EMBL/GenBank/DDBJ databases">
        <authorList>
            <person name="Gilroy R."/>
        </authorList>
    </citation>
    <scope>NUCLEOTIDE SEQUENCE</scope>
    <source>
        <strain evidence="6">ChiBcec15-1070</strain>
    </source>
</reference>
<accession>A0A9D1QEA1</accession>
<dbReference type="GO" id="GO:0008270">
    <property type="term" value="F:zinc ion binding"/>
    <property type="evidence" value="ECO:0007669"/>
    <property type="project" value="InterPro"/>
</dbReference>
<dbReference type="GO" id="GO:0055086">
    <property type="term" value="P:nucleobase-containing small molecule metabolic process"/>
    <property type="evidence" value="ECO:0007669"/>
    <property type="project" value="UniProtKB-ARBA"/>
</dbReference>
<dbReference type="InterPro" id="IPR016193">
    <property type="entry name" value="Cytidine_deaminase-like"/>
</dbReference>
<dbReference type="InterPro" id="IPR002125">
    <property type="entry name" value="CMP_dCMP_dom"/>
</dbReference>
<evidence type="ECO:0000256" key="3">
    <source>
        <dbReference type="ARBA" id="ARBA00022801"/>
    </source>
</evidence>
<dbReference type="NCBIfam" id="NF004064">
    <property type="entry name" value="PRK05578.1"/>
    <property type="match status" value="1"/>
</dbReference>
<evidence type="ECO:0000256" key="1">
    <source>
        <dbReference type="ARBA" id="ARBA00006576"/>
    </source>
</evidence>
<dbReference type="InterPro" id="IPR016192">
    <property type="entry name" value="APOBEC/CMP_deaminase_Zn-bd"/>
</dbReference>
<organism evidence="6 7">
    <name type="scientific">Candidatus Rikenella faecigallinarum</name>
    <dbReference type="NCBI Taxonomy" id="2838745"/>
    <lineage>
        <taxon>Bacteria</taxon>
        <taxon>Pseudomonadati</taxon>
        <taxon>Bacteroidota</taxon>
        <taxon>Bacteroidia</taxon>
        <taxon>Bacteroidales</taxon>
        <taxon>Rikenellaceae</taxon>
        <taxon>Rikenella</taxon>
    </lineage>
</organism>
<dbReference type="EMBL" id="DXHL01000025">
    <property type="protein sequence ID" value="HIW10918.1"/>
    <property type="molecule type" value="Genomic_DNA"/>
</dbReference>
<sequence>MDDKQLALKALEFSKNAWAPYSGFHVGAAVLLDDGTIIGGNNQENQAYPLGSCAERVAVNTARACYPARRIVAIAIASPDSTVPVSPCGGCREVLAEAVRAQGGADIRVVMADGKGEQVRVAMATELLPYAFEL</sequence>
<dbReference type="EC" id="3.5.4.5" evidence="6"/>
<evidence type="ECO:0000259" key="5">
    <source>
        <dbReference type="PROSITE" id="PS51747"/>
    </source>
</evidence>
<dbReference type="Gene3D" id="3.40.140.10">
    <property type="entry name" value="Cytidine Deaminase, domain 2"/>
    <property type="match status" value="1"/>
</dbReference>
<keyword evidence="2" id="KW-0479">Metal-binding</keyword>
<keyword evidence="4" id="KW-0862">Zinc</keyword>
<dbReference type="Proteomes" id="UP000823926">
    <property type="component" value="Unassembled WGS sequence"/>
</dbReference>
<gene>
    <name evidence="6" type="ORF">H9888_05375</name>
</gene>
<evidence type="ECO:0000313" key="6">
    <source>
        <dbReference type="EMBL" id="HIW10918.1"/>
    </source>
</evidence>
<dbReference type="GO" id="GO:0072527">
    <property type="term" value="P:pyrimidine-containing compound metabolic process"/>
    <property type="evidence" value="ECO:0007669"/>
    <property type="project" value="UniProtKB-ARBA"/>
</dbReference>
<dbReference type="GO" id="GO:0004126">
    <property type="term" value="F:cytidine deaminase activity"/>
    <property type="evidence" value="ECO:0007669"/>
    <property type="project" value="UniProtKB-EC"/>
</dbReference>
<name>A0A9D1QEA1_9BACT</name>